<proteinExistence type="predicted"/>
<feature type="domain" description="SLH" evidence="1">
    <location>
        <begin position="2492"/>
        <end position="2550"/>
    </location>
</feature>
<dbReference type="Gene3D" id="2.60.40.2030">
    <property type="match status" value="1"/>
</dbReference>
<dbReference type="Pfam" id="PF00395">
    <property type="entry name" value="SLH"/>
    <property type="match status" value="3"/>
</dbReference>
<keyword evidence="3" id="KW-1185">Reference proteome</keyword>
<accession>A0A974BMQ5</accession>
<evidence type="ECO:0000259" key="1">
    <source>
        <dbReference type="PROSITE" id="PS51272"/>
    </source>
</evidence>
<evidence type="ECO:0000313" key="3">
    <source>
        <dbReference type="Proteomes" id="UP000611629"/>
    </source>
</evidence>
<dbReference type="EMBL" id="JACBNQ010000026">
    <property type="protein sequence ID" value="NYB75691.1"/>
    <property type="molecule type" value="Genomic_DNA"/>
</dbReference>
<dbReference type="InterPro" id="IPR051465">
    <property type="entry name" value="Cell_Envelope_Struct_Comp"/>
</dbReference>
<comment type="caution">
    <text evidence="2">The sequence shown here is derived from an EMBL/GenBank/DDBJ whole genome shotgun (WGS) entry which is preliminary data.</text>
</comment>
<organism evidence="2 3">
    <name type="scientific">Sedimentibacter hydroxybenzoicus DSM 7310</name>
    <dbReference type="NCBI Taxonomy" id="1123245"/>
    <lineage>
        <taxon>Bacteria</taxon>
        <taxon>Bacillati</taxon>
        <taxon>Bacillota</taxon>
        <taxon>Tissierellia</taxon>
        <taxon>Sedimentibacter</taxon>
    </lineage>
</organism>
<dbReference type="SUPFAM" id="SSF141072">
    <property type="entry name" value="CalX-like"/>
    <property type="match status" value="1"/>
</dbReference>
<dbReference type="PANTHER" id="PTHR43308">
    <property type="entry name" value="OUTER MEMBRANE PROTEIN ALPHA-RELATED"/>
    <property type="match status" value="1"/>
</dbReference>
<dbReference type="InterPro" id="IPR038081">
    <property type="entry name" value="CalX-like_sf"/>
</dbReference>
<dbReference type="RefSeq" id="WP_179239410.1">
    <property type="nucleotide sequence ID" value="NZ_JACBNQ010000026.1"/>
</dbReference>
<sequence length="2675" mass="298733">MKRHAKKGKQIICIVLVMCIIFNSYSGLAYTDIDNPDNKIQLSAHEAALQSLTEQLNNKGIGLYSIMGDDIVISPSGYDFGTRVSCEINEPINVDSDHETTATITFRLNSPNAGEVSFYYRVYPGSAFSDKHYEDVANGRITFEAGETEKSIDIEISEIDSSYNAENPEIYEYGELWTGDRVLYISCYDISNALFENDKEVMTVPVRIENALNLKHIYEGAADVFMADISSIQNADSFPDVPGKYINKSDVINIATATAITADVRKMIDIGTFSHLNLPIGYFLNESGASGNVNLHIIKNPSSIVFNRSTLIDTGDGENKIDFEFNDALLSDLGIGRNSEANGAVNSICINLNYSIINGDVYTLFHDAYGNYVQNQMNFEDKINPFPVNANAPAGEYHLGESVPVTVTFNEAVLTDNISIKANDTVLYPVEREGTISEDVSFLYEVGPDFDGYIDIQDVTGAVDLSGKEQDYMTYNSRIEEAELKSYSMKELLSYCAATEIKVNQGKSMNAEVEINISLKENHELSDYLTLYKEDGRIKTVKAKVIGENGTDVDIDLYANDGLLITQLRGKFTAPASSLISDTNYVCEIYFDENEDNNFELIYSLSKQYTMPQIIYIDDESYLEILYENWPAENKVSSNSIDLISLGYNVKNNATWQKPEDFVWTSSDQTVAAITTSGAISLTGKPGSVYFSLSALNSGQPDERFTVHSNTLQVIDTDEVFLNVSGWSKNAEIIKGNDAKIYYSTNLHAVNGTATAFYYNLYEAEYEGDEITKGESVLSDTKVFSEETQELYYAVDKQYLNNVSERGKYSYILEISARDIKTDMLFTASASIRVKSLPAKAMLSKPESYYITDEADSFIVKFDIDNYNPDTEVMLTVTRNAETIITKNSISDRDKDITVNIEDVPDLNLYDTYAISLQAKNIYDEAYSYDSYTMYVYNSDALKISINGKNKEKHTMSMDDKLKSMSSEEILNLNRNIALTDDININNEYKWSRLFDKTTWSAEDDSILSLRYKDGGLLSNVDGNTLVLPDAELLLEGLSPGKSSITLRHGLTGMEEKVEVDVDNLKEKLFLFQVYPAQKSNVTYRDGNNSYKEAETDEKGRIAIFEESGIDGDITFKPENGDLYDTYVLSNTELKSKQQGSDYSGLYPQNNIVFKKSDYEAMFYVWRVDSLGRTFLHEGDVTIKGGVYRNGIYCPDAAINGKSGQEEQIVSKTGYEYILKFDQNQFVNDKYDSPVTAEDKIEYIFEVGIPGHFPGFMKVDNETIRFFKKYYDTPVPAGTVFLKGRDKSRIENGISIVSQKLVSDGNETDMPENIIIEDISKSAYISTEMAFNGNRDSSYNVRFYDKKSNLPADLLKTEAEVYEFSDTVLIKNTLDVQRYVSGLEFGEVRSLSMQITVEDDDGLEIINLPSNYNMSRINGISKLSTLESGNLNKLKQDVRSSINGPSMINSDGYADYIQTALGYLSGFKVDSDKLRLEITPTDNPLVFKGVITMGVGQMSQYMRPGVHSRDEKASLLYDYMPDYETFDSSSFIGNSKIYMDAYMGGYGSNSKTYGGGAYFDCEIFYDIDDGEWKIVVLKSFVHVGGGYHYKRIYNTWIGPVPVTAEFLAGGTGQLNLKMVSDGSGAGSTYITELSPYIYIRGFGGVGRDYKVVSLKAGVYGKVSLDQQYLWLRSEQKNSNGQRIVLAGETGIEYEIKLVLVNIEGTYEIGAGSKTWTFNDYNNIKKQYDSIKYNLVLDKHMGLASEEFEGKADFEFPDSNPVFSTDGDMMVYISDMDSHDLNEASVCFSLKSAGVFPEGTEIDASGYADTEAVIDGTKGGAAVAWTRVITDMELKEGSEAAAEDIQNMISGTEIMAGIYDGSEFTSTRLTDNSTADMSPVVASNGEKAIVAWRSLYAGDMSSLLSFDGRDNIMYRVYDGSSWSEEKCLYDGSTDRVNTLNAKMLSDGTSAIVYEVTMEDTDNTEIFCTVIDEDGSILKNIRLSNNEDTDRNPQITSVLFPDDHNEERFVIGWNSFIETSTIRIAVVDGNGNVYTQLETEIEGSYTTDYGSFKFTKGAERLQDLSVVWVQPEFDSEDNYSHALWGRKFLPKGDGLTVSPEIRLLKLDDNNLTDHYDAYVGHEGKINFVLQTTDYNAEEEHSNIIYGQTEYKNEISVEQVYYNRNEILPGNEMPFMFRIYNSGIEPINSLNINFGGIVHEFGAGDYIMPGQYKDINIFYPVPENITDPSYFVTAEYLSSDSDTVSGTIKLDVPDVGIYGIDVVKEAQRERVFSVMLHNNTCSKLTDGKHRVKLYVYDNPDSEATPVVTETISDADSLNMINNGMFSKNILLNEEALQGILNDEGEIPDDGARIFFKTAIEENNEEIEDSNISNDWNYIKIRGLISKNMERASLASRMKSQSGHSSVQVELTNNSMNEISGGTIAVSLKNEDGNIIETKSFGGKTSLVVGGEETFSTTFDFNSEGASFEAVYTAENPDDGKDYSDKTRAGNIPEEYVNPFKDVRETDWFYDAVKFVLENGLMIGTGADTFSPELSVTRGMLVTILHRLEKQPSVANCDFTDVVPGDYYHDAVAWAQQNGIVMGIDDTIFGPDENITREQLVTILYRYFLYISFEAEDMGADLSEFKDNDLISDYALSAMRWAVGKGLIKGRGEVILAPKGNATRAETAMILQRFIEGNR</sequence>
<dbReference type="InterPro" id="IPR001119">
    <property type="entry name" value="SLH_dom"/>
</dbReference>
<reference evidence="2" key="1">
    <citation type="submission" date="2020-07" db="EMBL/GenBank/DDBJ databases">
        <title>Genomic analysis of a strain of Sedimentibacter Hydroxybenzoicus DSM7310.</title>
        <authorList>
            <person name="Ma S."/>
        </authorList>
    </citation>
    <scope>NUCLEOTIDE SEQUENCE</scope>
    <source>
        <strain evidence="2">DSM 7310</strain>
    </source>
</reference>
<dbReference type="PROSITE" id="PS51272">
    <property type="entry name" value="SLH"/>
    <property type="match status" value="3"/>
</dbReference>
<feature type="domain" description="SLH" evidence="1">
    <location>
        <begin position="2551"/>
        <end position="2614"/>
    </location>
</feature>
<evidence type="ECO:0000313" key="2">
    <source>
        <dbReference type="EMBL" id="NYB75691.1"/>
    </source>
</evidence>
<dbReference type="Proteomes" id="UP000611629">
    <property type="component" value="Unassembled WGS sequence"/>
</dbReference>
<protein>
    <submittedName>
        <fullName evidence="2">S-layer homology domain-containing protein</fullName>
    </submittedName>
</protein>
<feature type="domain" description="SLH" evidence="1">
    <location>
        <begin position="2618"/>
        <end position="2675"/>
    </location>
</feature>
<name>A0A974BMQ5_SEDHY</name>
<gene>
    <name evidence="2" type="ORF">HZF24_16200</name>
</gene>